<comment type="caution">
    <text evidence="3">The sequence shown here is derived from an EMBL/GenBank/DDBJ whole genome shotgun (WGS) entry which is preliminary data.</text>
</comment>
<gene>
    <name evidence="3" type="ORF">L596_021142</name>
</gene>
<reference evidence="3 4" key="2">
    <citation type="journal article" date="2019" name="G3 (Bethesda)">
        <title>Hybrid Assembly of the Genome of the Entomopathogenic Nematode Steinernema carpocapsae Identifies the X-Chromosome.</title>
        <authorList>
            <person name="Serra L."/>
            <person name="Macchietto M."/>
            <person name="Macias-Munoz A."/>
            <person name="McGill C.J."/>
            <person name="Rodriguez I.M."/>
            <person name="Rodriguez B."/>
            <person name="Murad R."/>
            <person name="Mortazavi A."/>
        </authorList>
    </citation>
    <scope>NUCLEOTIDE SEQUENCE [LARGE SCALE GENOMIC DNA]</scope>
    <source>
        <strain evidence="3 4">ALL</strain>
    </source>
</reference>
<keyword evidence="1" id="KW-1133">Transmembrane helix</keyword>
<keyword evidence="4" id="KW-1185">Reference proteome</keyword>
<evidence type="ECO:0000313" key="3">
    <source>
        <dbReference type="EMBL" id="TKR73894.1"/>
    </source>
</evidence>
<proteinExistence type="predicted"/>
<accession>A0A4U5MVV0</accession>
<dbReference type="STRING" id="34508.A0A4U5MVV0"/>
<feature type="transmembrane region" description="Helical" evidence="1">
    <location>
        <begin position="41"/>
        <end position="62"/>
    </location>
</feature>
<dbReference type="PANTHER" id="PTHR32026">
    <property type="entry name" value="METHYLTRANSFERASE-LIKE PROTEIN 24"/>
    <property type="match status" value="1"/>
</dbReference>
<dbReference type="EMBL" id="AZBU02000006">
    <property type="protein sequence ID" value="TKR73894.1"/>
    <property type="molecule type" value="Genomic_DNA"/>
</dbReference>
<dbReference type="InterPro" id="IPR026913">
    <property type="entry name" value="METTL24"/>
</dbReference>
<evidence type="ECO:0000256" key="1">
    <source>
        <dbReference type="SAM" id="Phobius"/>
    </source>
</evidence>
<evidence type="ECO:0000313" key="4">
    <source>
        <dbReference type="Proteomes" id="UP000298663"/>
    </source>
</evidence>
<reference evidence="3 4" key="1">
    <citation type="journal article" date="2015" name="Genome Biol.">
        <title>Comparative genomics of Steinernema reveals deeply conserved gene regulatory networks.</title>
        <authorList>
            <person name="Dillman A.R."/>
            <person name="Macchietto M."/>
            <person name="Porter C.F."/>
            <person name="Rogers A."/>
            <person name="Williams B."/>
            <person name="Antoshechkin I."/>
            <person name="Lee M.M."/>
            <person name="Goodwin Z."/>
            <person name="Lu X."/>
            <person name="Lewis E.E."/>
            <person name="Goodrich-Blair H."/>
            <person name="Stock S.P."/>
            <person name="Adams B.J."/>
            <person name="Sternberg P.W."/>
            <person name="Mortazavi A."/>
        </authorList>
    </citation>
    <scope>NUCLEOTIDE SEQUENCE [LARGE SCALE GENOMIC DNA]</scope>
    <source>
        <strain evidence="3 4">ALL</strain>
    </source>
</reference>
<dbReference type="InterPro" id="IPR029063">
    <property type="entry name" value="SAM-dependent_MTases_sf"/>
</dbReference>
<keyword evidence="1" id="KW-0472">Membrane</keyword>
<dbReference type="InterPro" id="IPR025714">
    <property type="entry name" value="Methyltranfer_dom"/>
</dbReference>
<dbReference type="Proteomes" id="UP000298663">
    <property type="component" value="Unassembled WGS sequence"/>
</dbReference>
<feature type="domain" description="Methyltransferase" evidence="2">
    <location>
        <begin position="104"/>
        <end position="291"/>
    </location>
</feature>
<sequence>MRVKDCIGIDKVIACARFLPEVHARVCFKHPALLLVMHGRLVFRFLLLLVMTIFAFAFLLYVSLKTQSHLALSPKIVEVYKSQVERRQEMMKQVALKDLPPFHSHANLYNTLVPEVFCAGLVRVGYVADGGKWVCNPQMVPKPCVIYSLGINNEISFEAEIYEQTKCSLFGFDKDEMSSATIAAYKKMNASIIPALISSETDESVARYSFSDLLKKYNHSMIDIIKIDIEGGEYDVLDQIIQVPICQILIEVHGWANDISNLLTTLSKVGYYLFHHEINSVYIEACEYSLIHEKCMKNYGVDVVLGRYLS</sequence>
<dbReference type="OrthoDB" id="5815019at2759"/>
<organism evidence="3 4">
    <name type="scientific">Steinernema carpocapsae</name>
    <name type="common">Entomopathogenic nematode</name>
    <dbReference type="NCBI Taxonomy" id="34508"/>
    <lineage>
        <taxon>Eukaryota</taxon>
        <taxon>Metazoa</taxon>
        <taxon>Ecdysozoa</taxon>
        <taxon>Nematoda</taxon>
        <taxon>Chromadorea</taxon>
        <taxon>Rhabditida</taxon>
        <taxon>Tylenchina</taxon>
        <taxon>Panagrolaimomorpha</taxon>
        <taxon>Strongyloidoidea</taxon>
        <taxon>Steinernematidae</taxon>
        <taxon>Steinernema</taxon>
    </lineage>
</organism>
<keyword evidence="1" id="KW-0812">Transmembrane</keyword>
<dbReference type="PANTHER" id="PTHR32026:SF27">
    <property type="entry name" value="METHYLTRANSFERASE FKBM DOMAIN-CONTAINING PROTEIN-RELATED"/>
    <property type="match status" value="1"/>
</dbReference>
<evidence type="ECO:0000259" key="2">
    <source>
        <dbReference type="Pfam" id="PF13383"/>
    </source>
</evidence>
<dbReference type="Gene3D" id="3.40.50.150">
    <property type="entry name" value="Vaccinia Virus protein VP39"/>
    <property type="match status" value="1"/>
</dbReference>
<dbReference type="SUPFAM" id="SSF53335">
    <property type="entry name" value="S-adenosyl-L-methionine-dependent methyltransferases"/>
    <property type="match status" value="1"/>
</dbReference>
<dbReference type="AlphaFoldDB" id="A0A4U5MVV0"/>
<name>A0A4U5MVV0_STECR</name>
<dbReference type="Pfam" id="PF13383">
    <property type="entry name" value="Methyltransf_22"/>
    <property type="match status" value="1"/>
</dbReference>
<protein>
    <recommendedName>
        <fullName evidence="2">Methyltransferase domain-containing protein</fullName>
    </recommendedName>
</protein>